<dbReference type="OrthoDB" id="1522899at2"/>
<dbReference type="SUPFAM" id="SSF48452">
    <property type="entry name" value="TPR-like"/>
    <property type="match status" value="1"/>
</dbReference>
<keyword evidence="1" id="KW-0802">TPR repeat</keyword>
<dbReference type="Proteomes" id="UP000295455">
    <property type="component" value="Unassembled WGS sequence"/>
</dbReference>
<dbReference type="InterPro" id="IPR011990">
    <property type="entry name" value="TPR-like_helical_dom_sf"/>
</dbReference>
<keyword evidence="2" id="KW-0732">Signal</keyword>
<name>A0A4R1RJW7_9FLAO</name>
<accession>A0A4R1RJW7</accession>
<proteinExistence type="predicted"/>
<gene>
    <name evidence="3" type="ORF">EV196_1049</name>
</gene>
<evidence type="ECO:0000256" key="1">
    <source>
        <dbReference type="PROSITE-ProRule" id="PRU00339"/>
    </source>
</evidence>
<dbReference type="Gene3D" id="1.25.40.10">
    <property type="entry name" value="Tetratricopeptide repeat domain"/>
    <property type="match status" value="1"/>
</dbReference>
<keyword evidence="4" id="KW-1185">Reference proteome</keyword>
<comment type="caution">
    <text evidence="3">The sequence shown here is derived from an EMBL/GenBank/DDBJ whole genome shotgun (WGS) entry which is preliminary data.</text>
</comment>
<feature type="repeat" description="TPR" evidence="1">
    <location>
        <begin position="335"/>
        <end position="368"/>
    </location>
</feature>
<feature type="chain" id="PRO_5020295492" evidence="2">
    <location>
        <begin position="24"/>
        <end position="460"/>
    </location>
</feature>
<feature type="repeat" description="TPR" evidence="1">
    <location>
        <begin position="298"/>
        <end position="331"/>
    </location>
</feature>
<reference evidence="3 4" key="1">
    <citation type="submission" date="2019-03" db="EMBL/GenBank/DDBJ databases">
        <title>Genomic Encyclopedia of Type Strains, Phase IV (KMG-IV): sequencing the most valuable type-strain genomes for metagenomic binning, comparative biology and taxonomic classification.</title>
        <authorList>
            <person name="Goeker M."/>
        </authorList>
    </citation>
    <scope>NUCLEOTIDE SEQUENCE [LARGE SCALE GENOMIC DNA]</scope>
    <source>
        <strain evidence="3 4">DSM 18792</strain>
    </source>
</reference>
<dbReference type="EMBL" id="SLUP01000004">
    <property type="protein sequence ID" value="TCL65982.1"/>
    <property type="molecule type" value="Genomic_DNA"/>
</dbReference>
<dbReference type="PROSITE" id="PS50005">
    <property type="entry name" value="TPR"/>
    <property type="match status" value="2"/>
</dbReference>
<evidence type="ECO:0000313" key="3">
    <source>
        <dbReference type="EMBL" id="TCL65982.1"/>
    </source>
</evidence>
<dbReference type="RefSeq" id="WP_132217478.1">
    <property type="nucleotide sequence ID" value="NZ_OX156936.1"/>
</dbReference>
<organism evidence="3 4">
    <name type="scientific">Mariniflexile fucanivorans</name>
    <dbReference type="NCBI Taxonomy" id="264023"/>
    <lineage>
        <taxon>Bacteria</taxon>
        <taxon>Pseudomonadati</taxon>
        <taxon>Bacteroidota</taxon>
        <taxon>Flavobacteriia</taxon>
        <taxon>Flavobacteriales</taxon>
        <taxon>Flavobacteriaceae</taxon>
        <taxon>Mariniflexile</taxon>
    </lineage>
</organism>
<feature type="signal peptide" evidence="2">
    <location>
        <begin position="1"/>
        <end position="23"/>
    </location>
</feature>
<protein>
    <submittedName>
        <fullName evidence="3">Tetratricopeptide repeat protein</fullName>
    </submittedName>
</protein>
<evidence type="ECO:0000313" key="4">
    <source>
        <dbReference type="Proteomes" id="UP000295455"/>
    </source>
</evidence>
<dbReference type="SMART" id="SM00028">
    <property type="entry name" value="TPR"/>
    <property type="match status" value="2"/>
</dbReference>
<evidence type="ECO:0000256" key="2">
    <source>
        <dbReference type="SAM" id="SignalP"/>
    </source>
</evidence>
<dbReference type="AlphaFoldDB" id="A0A4R1RJW7"/>
<sequence>MKTKITLLLAALFIGLNIGFAQQDEECMTKLSIFHEYVKAKNYDAAFQPWMDVRNKCPKFNNAIYIDGEKILMDKIEKATGADKATLLNDLIKLWAERGEHFPDKTPKGEYGAQTGQLMYDNKAILNKSSEDLYTVFDNAYQEDKATFTNPQSLYTYFSLMVDLYDAGKKPAEDLFNKYDDIVEKVEDEVKNYSESLNVLIEKETAGTELTSKESQYKAYYESYLAAYDQIEAGIDEKMGTRANCDILIPLYEKNFEANKENAVWLQRAAGKMSEKECTDDPLFFKLVNAFHEISPSANSAYYLGILKDKEGRSSEAIAFYKQAIDLETDSFKKSNLNNRIALKLKSRGSYSQARNFFREALRLNPSNGRPYLSIAAMYAASANDCGDTNFNKRAVYWLAADEAQKAARVDSKLSGAAANSAANYLSKAPSKSEIFSAGNSGTVIKIGCWIGASVTVPKM</sequence>
<dbReference type="InterPro" id="IPR019734">
    <property type="entry name" value="TPR_rpt"/>
</dbReference>